<feature type="binding site" evidence="8">
    <location>
        <begin position="274"/>
        <end position="277"/>
    </location>
    <ligand>
        <name>GTP</name>
        <dbReference type="ChEBI" id="CHEBI:37565"/>
    </ligand>
</feature>
<comment type="subunit">
    <text evidence="8">Homodimer. Heterotetramer of two MnmE and two MnmG subunits.</text>
</comment>
<keyword evidence="8" id="KW-0479">Metal-binding</keyword>
<dbReference type="CDD" id="cd04164">
    <property type="entry name" value="trmE"/>
    <property type="match status" value="1"/>
</dbReference>
<dbReference type="GO" id="GO:0003924">
    <property type="term" value="F:GTPase activity"/>
    <property type="evidence" value="ECO:0007669"/>
    <property type="project" value="UniProtKB-UniRule"/>
</dbReference>
<comment type="function">
    <text evidence="8">Exhibits a very high intrinsic GTPase hydrolysis rate. Involved in the addition of a carboxymethylaminomethyl (cmnm) group at the wobble position (U34) of certain tRNAs, forming tRNA-cmnm(5)s(2)U34.</text>
</comment>
<dbReference type="SUPFAM" id="SSF52540">
    <property type="entry name" value="P-loop containing nucleoside triphosphate hydrolases"/>
    <property type="match status" value="1"/>
</dbReference>
<dbReference type="InterPro" id="IPR031168">
    <property type="entry name" value="G_TrmE"/>
</dbReference>
<dbReference type="CDD" id="cd14858">
    <property type="entry name" value="TrmE_N"/>
    <property type="match status" value="1"/>
</dbReference>
<evidence type="ECO:0000256" key="5">
    <source>
        <dbReference type="ARBA" id="ARBA00022842"/>
    </source>
</evidence>
<feature type="binding site" evidence="8">
    <location>
        <position position="254"/>
    </location>
    <ligand>
        <name>K(+)</name>
        <dbReference type="ChEBI" id="CHEBI:29103"/>
    </ligand>
</feature>
<evidence type="ECO:0000256" key="3">
    <source>
        <dbReference type="ARBA" id="ARBA00022741"/>
    </source>
</evidence>
<dbReference type="InterPro" id="IPR005225">
    <property type="entry name" value="Small_GTP-bd"/>
</dbReference>
<dbReference type="InterPro" id="IPR027266">
    <property type="entry name" value="TrmE/GcvT-like"/>
</dbReference>
<evidence type="ECO:0000313" key="11">
    <source>
        <dbReference type="EMBL" id="SKC16823.1"/>
    </source>
</evidence>
<dbReference type="Gene3D" id="3.30.1360.120">
    <property type="entry name" value="Probable tRNA modification gtpase trme, domain 1"/>
    <property type="match status" value="1"/>
</dbReference>
<dbReference type="HAMAP" id="MF_00379">
    <property type="entry name" value="GTPase_MnmE"/>
    <property type="match status" value="1"/>
</dbReference>
<evidence type="ECO:0000313" key="13">
    <source>
        <dbReference type="Proteomes" id="UP000190130"/>
    </source>
</evidence>
<evidence type="ECO:0000256" key="6">
    <source>
        <dbReference type="ARBA" id="ARBA00022958"/>
    </source>
</evidence>
<evidence type="ECO:0000259" key="9">
    <source>
        <dbReference type="PROSITE" id="PS51709"/>
    </source>
</evidence>
<evidence type="ECO:0000256" key="4">
    <source>
        <dbReference type="ARBA" id="ARBA00022801"/>
    </source>
</evidence>
<dbReference type="Gene3D" id="3.40.50.300">
    <property type="entry name" value="P-loop containing nucleotide triphosphate hydrolases"/>
    <property type="match status" value="1"/>
</dbReference>
<dbReference type="InterPro" id="IPR004520">
    <property type="entry name" value="GTPase_MnmE"/>
</dbReference>
<dbReference type="FunFam" id="3.30.1360.120:FF:000007">
    <property type="entry name" value="tRNA modification GTPase GTPBP3, mitochondrial"/>
    <property type="match status" value="1"/>
</dbReference>
<dbReference type="EC" id="3.6.-.-" evidence="8"/>
<feature type="binding site" evidence="8">
    <location>
        <position position="249"/>
    </location>
    <ligand>
        <name>K(+)</name>
        <dbReference type="ChEBI" id="CHEBI:29103"/>
    </ligand>
</feature>
<dbReference type="OrthoDB" id="9805918at2"/>
<feature type="binding site" evidence="8">
    <location>
        <position position="123"/>
    </location>
    <ligand>
        <name>(6S)-5-formyl-5,6,7,8-tetrahydrofolate</name>
        <dbReference type="ChEBI" id="CHEBI:57457"/>
    </ligand>
</feature>
<evidence type="ECO:0000256" key="7">
    <source>
        <dbReference type="ARBA" id="ARBA00023134"/>
    </source>
</evidence>
<keyword evidence="3 8" id="KW-0547">Nucleotide-binding</keyword>
<evidence type="ECO:0000256" key="8">
    <source>
        <dbReference type="HAMAP-Rule" id="MF_00379"/>
    </source>
</evidence>
<proteinExistence type="inferred from homology"/>
<reference evidence="11 13" key="2">
    <citation type="submission" date="2017-02" db="EMBL/GenBank/DDBJ databases">
        <authorList>
            <person name="Peterson S.W."/>
        </authorList>
    </citation>
    <scope>NUCLEOTIDE SEQUENCE [LARGE SCALE GENOMIC DNA]</scope>
    <source>
        <strain evidence="11 13">DSM 9653</strain>
    </source>
</reference>
<dbReference type="InterPro" id="IPR018948">
    <property type="entry name" value="GTP-bd_TrmE_N"/>
</dbReference>
<dbReference type="Pfam" id="PF10396">
    <property type="entry name" value="TrmE_N"/>
    <property type="match status" value="1"/>
</dbReference>
<keyword evidence="8" id="KW-0963">Cytoplasm</keyword>
<feature type="domain" description="TrmE-type G" evidence="9">
    <location>
        <begin position="220"/>
        <end position="362"/>
    </location>
</feature>
<feature type="binding site" evidence="8">
    <location>
        <position position="255"/>
    </location>
    <ligand>
        <name>Mg(2+)</name>
        <dbReference type="ChEBI" id="CHEBI:18420"/>
    </ligand>
</feature>
<dbReference type="InterPro" id="IPR027368">
    <property type="entry name" value="MnmE_dom2"/>
</dbReference>
<dbReference type="PROSITE" id="PS51709">
    <property type="entry name" value="G_TRME"/>
    <property type="match status" value="1"/>
</dbReference>
<dbReference type="GO" id="GO:0030488">
    <property type="term" value="P:tRNA methylation"/>
    <property type="evidence" value="ECO:0007669"/>
    <property type="project" value="TreeGrafter"/>
</dbReference>
<dbReference type="NCBIfam" id="NF003661">
    <property type="entry name" value="PRK05291.1-3"/>
    <property type="match status" value="1"/>
</dbReference>
<dbReference type="Proteomes" id="UP000190130">
    <property type="component" value="Unassembled WGS sequence"/>
</dbReference>
<gene>
    <name evidence="8" type="primary">mnmE</name>
    <name evidence="8" type="synonym">trmE</name>
    <name evidence="10" type="ORF">ARD30_20540</name>
    <name evidence="11" type="ORF">SAMN05660750_05001</name>
</gene>
<dbReference type="SUPFAM" id="SSF116878">
    <property type="entry name" value="TrmE connector domain"/>
    <property type="match status" value="1"/>
</dbReference>
<accession>A0A0Q3I210</accession>
<feature type="binding site" evidence="8">
    <location>
        <position position="83"/>
    </location>
    <ligand>
        <name>(6S)-5-formyl-5,6,7,8-tetrahydrofolate</name>
        <dbReference type="ChEBI" id="CHEBI:57457"/>
    </ligand>
</feature>
<dbReference type="InterPro" id="IPR006073">
    <property type="entry name" value="GTP-bd"/>
</dbReference>
<feature type="binding site" evidence="8">
    <location>
        <position position="230"/>
    </location>
    <ligand>
        <name>K(+)</name>
        <dbReference type="ChEBI" id="CHEBI:29103"/>
    </ligand>
</feature>
<dbReference type="GO" id="GO:0002098">
    <property type="term" value="P:tRNA wobble uridine modification"/>
    <property type="evidence" value="ECO:0007669"/>
    <property type="project" value="TreeGrafter"/>
</dbReference>
<dbReference type="Proteomes" id="UP000051562">
    <property type="component" value="Unassembled WGS sequence"/>
</dbReference>
<dbReference type="PANTHER" id="PTHR42714:SF2">
    <property type="entry name" value="TRNA MODIFICATION GTPASE GTPBP3, MITOCHONDRIAL"/>
    <property type="match status" value="1"/>
</dbReference>
<comment type="similarity">
    <text evidence="1 8">Belongs to the TRAFAC class TrmE-Era-EngA-EngB-Septin-like GTPase superfamily. TrmE GTPase family.</text>
</comment>
<dbReference type="RefSeq" id="WP_055729916.1">
    <property type="nucleotide sequence ID" value="NZ_FUYX01000024.1"/>
</dbReference>
<dbReference type="InterPro" id="IPR025867">
    <property type="entry name" value="MnmE_helical"/>
</dbReference>
<dbReference type="GO" id="GO:0005737">
    <property type="term" value="C:cytoplasm"/>
    <property type="evidence" value="ECO:0007669"/>
    <property type="project" value="UniProtKB-SubCell"/>
</dbReference>
<keyword evidence="2 8" id="KW-0819">tRNA processing</keyword>
<keyword evidence="4 8" id="KW-0378">Hydrolase</keyword>
<feature type="binding site" evidence="8">
    <location>
        <position position="26"/>
    </location>
    <ligand>
        <name>(6S)-5-formyl-5,6,7,8-tetrahydrofolate</name>
        <dbReference type="ChEBI" id="CHEBI:57457"/>
    </ligand>
</feature>
<feature type="binding site" evidence="8">
    <location>
        <position position="234"/>
    </location>
    <ligand>
        <name>Mg(2+)</name>
        <dbReference type="ChEBI" id="CHEBI:18420"/>
    </ligand>
</feature>
<comment type="subcellular location">
    <subcellularLocation>
        <location evidence="8">Cytoplasm</location>
    </subcellularLocation>
</comment>
<evidence type="ECO:0000256" key="2">
    <source>
        <dbReference type="ARBA" id="ARBA00022694"/>
    </source>
</evidence>
<dbReference type="Gene3D" id="1.20.120.430">
    <property type="entry name" value="tRNA modification GTPase MnmE domain 2"/>
    <property type="match status" value="1"/>
</dbReference>
<organism evidence="10 12">
    <name type="scientific">Bosea thiooxidans</name>
    <dbReference type="NCBI Taxonomy" id="53254"/>
    <lineage>
        <taxon>Bacteria</taxon>
        <taxon>Pseudomonadati</taxon>
        <taxon>Pseudomonadota</taxon>
        <taxon>Alphaproteobacteria</taxon>
        <taxon>Hyphomicrobiales</taxon>
        <taxon>Boseaceae</taxon>
        <taxon>Bosea</taxon>
    </lineage>
</organism>
<dbReference type="PANTHER" id="PTHR42714">
    <property type="entry name" value="TRNA MODIFICATION GTPASE GTPBP3"/>
    <property type="match status" value="1"/>
</dbReference>
<evidence type="ECO:0000313" key="10">
    <source>
        <dbReference type="EMBL" id="KQK28781.1"/>
    </source>
</evidence>
<dbReference type="EMBL" id="LMAR01000060">
    <property type="protein sequence ID" value="KQK28781.1"/>
    <property type="molecule type" value="Genomic_DNA"/>
</dbReference>
<protein>
    <recommendedName>
        <fullName evidence="8">tRNA modification GTPase MnmE</fullName>
        <ecNumber evidence="8">3.6.-.-</ecNumber>
    </recommendedName>
</protein>
<dbReference type="Pfam" id="PF01926">
    <property type="entry name" value="MMR_HSR1"/>
    <property type="match status" value="1"/>
</dbReference>
<keyword evidence="6 8" id="KW-0630">Potassium</keyword>
<name>A0A0Q3I210_9HYPH</name>
<feature type="binding site" evidence="8">
    <location>
        <position position="251"/>
    </location>
    <ligand>
        <name>K(+)</name>
        <dbReference type="ChEBI" id="CHEBI:29103"/>
    </ligand>
</feature>
<dbReference type="GO" id="GO:0005525">
    <property type="term" value="F:GTP binding"/>
    <property type="evidence" value="ECO:0007669"/>
    <property type="project" value="UniProtKB-UniRule"/>
</dbReference>
<dbReference type="EMBL" id="FUYX01000024">
    <property type="protein sequence ID" value="SKC16823.1"/>
    <property type="molecule type" value="Genomic_DNA"/>
</dbReference>
<keyword evidence="7 8" id="KW-0342">GTP-binding</keyword>
<keyword evidence="5 8" id="KW-0460">Magnesium</keyword>
<feature type="binding site" evidence="8">
    <location>
        <begin position="230"/>
        <end position="235"/>
    </location>
    <ligand>
        <name>GTP</name>
        <dbReference type="ChEBI" id="CHEBI:37565"/>
    </ligand>
</feature>
<feature type="binding site" evidence="8">
    <location>
        <begin position="249"/>
        <end position="255"/>
    </location>
    <ligand>
        <name>GTP</name>
        <dbReference type="ChEBI" id="CHEBI:37565"/>
    </ligand>
</feature>
<comment type="cofactor">
    <cofactor evidence="8">
        <name>K(+)</name>
        <dbReference type="ChEBI" id="CHEBI:29103"/>
    </cofactor>
    <text evidence="8">Binds 1 potassium ion per subunit.</text>
</comment>
<sequence>MNDPEAYPTIVALSSAPGRAGVAVIRLSGSRVRFVLETFAGVIPEPRRAALRQLRDADGEAIDQALVLFFPAPASFTGEDVAEFHVHGSRAVLARLLVVLTALPGVRLAEAGEFTRRAFEAGKLDLGAVEGLADLIDSETEWQRKQALRQMEGALGSFAAEWREALLQAMSLLAAELDFSDEGDVSGPLQEQALALAGTVLGSLRKALGSFAMGERVREGFVVVLAGPPNAGKSSLLNALAQRDVAIVSPVAGTTRDALEVRLDLAGLPVILIDTAGLRDSADPIEAEGVRRARNLLARADLALALRGIDSEPYQMDGETPVLRLATKSDLAGTPLPGELPISVKTGAGIPDLLAAIIERLHAFGRSEPALLTRERHRAAVADAIMALERAVSAEHGQGELLAEELRIAVLALERLVGRIDVEDVLDRLFSGFCIGK</sequence>
<evidence type="ECO:0000313" key="12">
    <source>
        <dbReference type="Proteomes" id="UP000051562"/>
    </source>
</evidence>
<evidence type="ECO:0000256" key="1">
    <source>
        <dbReference type="ARBA" id="ARBA00011043"/>
    </source>
</evidence>
<dbReference type="STRING" id="53254.SAMN05660750_05001"/>
<dbReference type="Pfam" id="PF12631">
    <property type="entry name" value="MnmE_helical"/>
    <property type="match status" value="1"/>
</dbReference>
<dbReference type="AlphaFoldDB" id="A0A0Q3I210"/>
<dbReference type="GO" id="GO:0046872">
    <property type="term" value="F:metal ion binding"/>
    <property type="evidence" value="ECO:0007669"/>
    <property type="project" value="UniProtKB-KW"/>
</dbReference>
<feature type="binding site" evidence="8">
    <location>
        <position position="437"/>
    </location>
    <ligand>
        <name>(6S)-5-formyl-5,6,7,8-tetrahydrofolate</name>
        <dbReference type="ChEBI" id="CHEBI:57457"/>
    </ligand>
</feature>
<dbReference type="NCBIfam" id="TIGR00231">
    <property type="entry name" value="small_GTP"/>
    <property type="match status" value="1"/>
</dbReference>
<keyword evidence="12" id="KW-1185">Reference proteome</keyword>
<dbReference type="InterPro" id="IPR027417">
    <property type="entry name" value="P-loop_NTPase"/>
</dbReference>
<comment type="caution">
    <text evidence="8">Lacks conserved residue(s) required for the propagation of feature annotation.</text>
</comment>
<reference evidence="10 12" key="1">
    <citation type="submission" date="2015-10" db="EMBL/GenBank/DDBJ databases">
        <title>Draft genome of Bosea thiooxidans.</title>
        <authorList>
            <person name="Wang X."/>
        </authorList>
    </citation>
    <scope>NUCLEOTIDE SEQUENCE [LARGE SCALE GENOMIC DNA]</scope>
    <source>
        <strain evidence="10 12">CGMCC 9174</strain>
    </source>
</reference>